<dbReference type="Proteomes" id="UP000283509">
    <property type="component" value="Unassembled WGS sequence"/>
</dbReference>
<name>A0A3R7QPJ8_PENVA</name>
<comment type="subcellular location">
    <subcellularLocation>
        <location evidence="1">Mitochondrion</location>
    </subcellularLocation>
</comment>
<evidence type="ECO:0000313" key="5">
    <source>
        <dbReference type="EMBL" id="ROT85819.1"/>
    </source>
</evidence>
<reference evidence="5 6" key="2">
    <citation type="submission" date="2019-01" db="EMBL/GenBank/DDBJ databases">
        <title>The decoding of complex shrimp genome reveals the adaptation for benthos swimmer, frequently molting mechanism and breeding impact on genome.</title>
        <authorList>
            <person name="Sun Y."/>
            <person name="Gao Y."/>
            <person name="Yu Y."/>
        </authorList>
    </citation>
    <scope>NUCLEOTIDE SEQUENCE [LARGE SCALE GENOMIC DNA]</scope>
    <source>
        <tissue evidence="5">Muscle</tissue>
    </source>
</reference>
<evidence type="ECO:0008006" key="7">
    <source>
        <dbReference type="Google" id="ProtNLM"/>
    </source>
</evidence>
<evidence type="ECO:0000256" key="2">
    <source>
        <dbReference type="ARBA" id="ARBA00022980"/>
    </source>
</evidence>
<dbReference type="EMBL" id="QCYY01000175">
    <property type="protein sequence ID" value="ROT85819.1"/>
    <property type="molecule type" value="Genomic_DNA"/>
</dbReference>
<evidence type="ECO:0000256" key="3">
    <source>
        <dbReference type="ARBA" id="ARBA00023128"/>
    </source>
</evidence>
<keyword evidence="6" id="KW-1185">Reference proteome</keyword>
<dbReference type="STRING" id="6689.A0A3R7QPJ8"/>
<dbReference type="GO" id="GO:0005762">
    <property type="term" value="C:mitochondrial large ribosomal subunit"/>
    <property type="evidence" value="ECO:0007669"/>
    <property type="project" value="TreeGrafter"/>
</dbReference>
<sequence length="553" mass="64069">MAAARIVWRRNSSTFLRISPISRDWARRNHSAAPLDEYTDVPEYPPILDVSTEAKKKRKTEAWHQKITDLPTLEQKLMELNMPKYYGYWACKLLDTKPTLQGTSFTQYATRTHVVEGLPEGYHEKEAAATLAKELKGPVEDLLLLNFQASLSRRDFSSGRAIERHQTQNFLLGLHKILAAALAPTSEHIKDSVVDVRPRVEAFWFLGGLQPDNLLKKKRRNFKPMKDREHELMERAMQAESSPSLCVRTSLGLPEVVSREDSLATSAPVPVENLDPRAYGLKFEHKHATIVTGFWPGETKEHSQLWLHSREFEERFGMEFGPHNVHNALMQKMIVSSFSQALAHATYQGFGPVTELTYPIVQQSAISDGQKWNFSLYQMNTCALHSEKATENPHNNILWLSPEQKLFEAVEESGVKGLNEEVLTTLIAMYLKKGIARENPSPYLAPYKHLAGHNAPEEYRAEFQEYLQDLLSGRPRHLLKPEMYLWEKIYKRDNNTRPYEPPRRFFEEHFNQKNPEKRRLDDYSPIYIPKACRKDRKKKFKPRLNSEHLFKYD</sequence>
<dbReference type="InterPro" id="IPR039982">
    <property type="entry name" value="Ribosomal_mL65"/>
</dbReference>
<organism evidence="5 6">
    <name type="scientific">Penaeus vannamei</name>
    <name type="common">Whiteleg shrimp</name>
    <name type="synonym">Litopenaeus vannamei</name>
    <dbReference type="NCBI Taxonomy" id="6689"/>
    <lineage>
        <taxon>Eukaryota</taxon>
        <taxon>Metazoa</taxon>
        <taxon>Ecdysozoa</taxon>
        <taxon>Arthropoda</taxon>
        <taxon>Crustacea</taxon>
        <taxon>Multicrustacea</taxon>
        <taxon>Malacostraca</taxon>
        <taxon>Eumalacostraca</taxon>
        <taxon>Eucarida</taxon>
        <taxon>Decapoda</taxon>
        <taxon>Dendrobranchiata</taxon>
        <taxon>Penaeoidea</taxon>
        <taxon>Penaeidae</taxon>
        <taxon>Penaeus</taxon>
    </lineage>
</organism>
<keyword evidence="2" id="KW-0689">Ribosomal protein</keyword>
<comment type="caution">
    <text evidence="5">The sequence shown here is derived from an EMBL/GenBank/DDBJ whole genome shotgun (WGS) entry which is preliminary data.</text>
</comment>
<dbReference type="GO" id="GO:0003735">
    <property type="term" value="F:structural constituent of ribosome"/>
    <property type="evidence" value="ECO:0007669"/>
    <property type="project" value="InterPro"/>
</dbReference>
<dbReference type="PANTHER" id="PTHR13014">
    <property type="entry name" value="MITOCHONDRIAL 28S RIBOSOMAL PROTEIN S30/P52 PRO-APOTOTIC PROTEIN"/>
    <property type="match status" value="1"/>
</dbReference>
<protein>
    <recommendedName>
        <fullName evidence="7">28S ribosomal protein S30, mitochondrial</fullName>
    </recommendedName>
</protein>
<dbReference type="InterPro" id="IPR010793">
    <property type="entry name" value="Ribosomal_mL37/mL65"/>
</dbReference>
<dbReference type="AlphaFoldDB" id="A0A3R7QPJ8"/>
<dbReference type="Pfam" id="PF07147">
    <property type="entry name" value="PDCD9"/>
    <property type="match status" value="1"/>
</dbReference>
<dbReference type="OrthoDB" id="6041973at2759"/>
<keyword evidence="4" id="KW-0687">Ribonucleoprotein</keyword>
<evidence type="ECO:0000256" key="4">
    <source>
        <dbReference type="ARBA" id="ARBA00023274"/>
    </source>
</evidence>
<evidence type="ECO:0000256" key="1">
    <source>
        <dbReference type="ARBA" id="ARBA00004173"/>
    </source>
</evidence>
<accession>A0A3R7QPJ8</accession>
<dbReference type="PANTHER" id="PTHR13014:SF3">
    <property type="entry name" value="LARGE RIBOSOMAL SUBUNIT PROTEIN ML65"/>
    <property type="match status" value="1"/>
</dbReference>
<reference evidence="5 6" key="1">
    <citation type="submission" date="2018-04" db="EMBL/GenBank/DDBJ databases">
        <authorList>
            <person name="Zhang X."/>
            <person name="Yuan J."/>
            <person name="Li F."/>
            <person name="Xiang J."/>
        </authorList>
    </citation>
    <scope>NUCLEOTIDE SEQUENCE [LARGE SCALE GENOMIC DNA]</scope>
    <source>
        <tissue evidence="5">Muscle</tissue>
    </source>
</reference>
<evidence type="ECO:0000313" key="6">
    <source>
        <dbReference type="Proteomes" id="UP000283509"/>
    </source>
</evidence>
<dbReference type="GO" id="GO:0006412">
    <property type="term" value="P:translation"/>
    <property type="evidence" value="ECO:0007669"/>
    <property type="project" value="InterPro"/>
</dbReference>
<keyword evidence="3" id="KW-0496">Mitochondrion</keyword>
<proteinExistence type="predicted"/>
<gene>
    <name evidence="5" type="ORF">C7M84_005797</name>
</gene>